<dbReference type="STRING" id="1429043.X474_27950"/>
<reference evidence="1 2" key="1">
    <citation type="submission" date="2013-11" db="EMBL/GenBank/DDBJ databases">
        <title>Metagenomic analysis of a methanogenic consortium involved in long chain n-alkane degradation.</title>
        <authorList>
            <person name="Davidova I.A."/>
            <person name="Callaghan A.V."/>
            <person name="Wawrik B."/>
            <person name="Pruitt S."/>
            <person name="Marks C."/>
            <person name="Duncan K.E."/>
            <person name="Suflita J.M."/>
        </authorList>
    </citation>
    <scope>NUCLEOTIDE SEQUENCE [LARGE SCALE GENOMIC DNA]</scope>
    <source>
        <strain evidence="1 2">SPR</strain>
    </source>
</reference>
<protein>
    <submittedName>
        <fullName evidence="1">Uncharacterized protein</fullName>
    </submittedName>
</protein>
<sequence length="58" mass="6451">MKTNIPWPAGRARGYLPHPSYKIRPLCIAQSAVSTYKSKGLINHQVFQGLKKCLGLVL</sequence>
<gene>
    <name evidence="1" type="ORF">X474_27950</name>
</gene>
<comment type="caution">
    <text evidence="1">The sequence shown here is derived from an EMBL/GenBank/DDBJ whole genome shotgun (WGS) entry which is preliminary data.</text>
</comment>
<name>A0A0D2JMU0_9BACT</name>
<evidence type="ECO:0000313" key="1">
    <source>
        <dbReference type="EMBL" id="KIX10805.1"/>
    </source>
</evidence>
<keyword evidence="2" id="KW-1185">Reference proteome</keyword>
<dbReference type="InParanoid" id="A0A0D2JMU0"/>
<proteinExistence type="predicted"/>
<organism evidence="1 2">
    <name type="scientific">Dethiosulfatarculus sandiegensis</name>
    <dbReference type="NCBI Taxonomy" id="1429043"/>
    <lineage>
        <taxon>Bacteria</taxon>
        <taxon>Pseudomonadati</taxon>
        <taxon>Thermodesulfobacteriota</taxon>
        <taxon>Desulfarculia</taxon>
        <taxon>Desulfarculales</taxon>
        <taxon>Desulfarculaceae</taxon>
        <taxon>Dethiosulfatarculus</taxon>
    </lineage>
</organism>
<accession>A0A0D2JMU0</accession>
<dbReference type="AlphaFoldDB" id="A0A0D2JMU0"/>
<evidence type="ECO:0000313" key="2">
    <source>
        <dbReference type="Proteomes" id="UP000032233"/>
    </source>
</evidence>
<dbReference type="Proteomes" id="UP000032233">
    <property type="component" value="Unassembled WGS sequence"/>
</dbReference>
<dbReference type="EMBL" id="AZAC01000083">
    <property type="protein sequence ID" value="KIX10805.1"/>
    <property type="molecule type" value="Genomic_DNA"/>
</dbReference>